<evidence type="ECO:0000256" key="5">
    <source>
        <dbReference type="RuleBase" id="RU363034"/>
    </source>
</evidence>
<dbReference type="SUPFAM" id="SSF50494">
    <property type="entry name" value="Trypsin-like serine proteases"/>
    <property type="match status" value="1"/>
</dbReference>
<keyword evidence="3 5" id="KW-0720">Serine protease</keyword>
<accession>A0AA39LG54</accession>
<dbReference type="InterPro" id="IPR033116">
    <property type="entry name" value="TRYPSIN_SER"/>
</dbReference>
<feature type="signal peptide" evidence="6">
    <location>
        <begin position="1"/>
        <end position="19"/>
    </location>
</feature>
<dbReference type="CDD" id="cd00190">
    <property type="entry name" value="Tryp_SPc"/>
    <property type="match status" value="1"/>
</dbReference>
<feature type="chain" id="PRO_5041230763" description="Peptidase S1 domain-containing protein" evidence="6">
    <location>
        <begin position="20"/>
        <end position="278"/>
    </location>
</feature>
<dbReference type="SMART" id="SM00020">
    <property type="entry name" value="Tryp_SPc"/>
    <property type="match status" value="1"/>
</dbReference>
<dbReference type="PROSITE" id="PS00135">
    <property type="entry name" value="TRYPSIN_SER"/>
    <property type="match status" value="1"/>
</dbReference>
<evidence type="ECO:0000256" key="4">
    <source>
        <dbReference type="ARBA" id="ARBA00023157"/>
    </source>
</evidence>
<dbReference type="PANTHER" id="PTHR24252">
    <property type="entry name" value="ACROSIN-RELATED"/>
    <property type="match status" value="1"/>
</dbReference>
<dbReference type="EMBL" id="JAUCMV010000005">
    <property type="protein sequence ID" value="KAK0395930.1"/>
    <property type="molecule type" value="Genomic_DNA"/>
</dbReference>
<dbReference type="InterPro" id="IPR043504">
    <property type="entry name" value="Peptidase_S1_PA_chymotrypsin"/>
</dbReference>
<comment type="caution">
    <text evidence="8">The sequence shown here is derived from an EMBL/GenBank/DDBJ whole genome shotgun (WGS) entry which is preliminary data.</text>
</comment>
<sequence>MSIIIFFLLTAPMILIGEAINLPQHCGITNKPKSTSDLNALLLEYKIAGGIESVPHAWPWAGQLIDNQGSLCGCVLIHESFILTAAHCIRRRKTAKDFSVHLGGHSMRTGDIYKVAEIVVHPYYPSSGLAYDIALLKLNRKVAVSNETLPICLPTAHAPDYKVCTVAGWGRTGESGATSKVVREIHVPILPYWKCFSHYFTAVDPFSMFCAGFDLGGVDSCRGDSGGPLMCEDQGRYELQGIVSWGIGCARRGRPGVYVKVANLVPWVKLQMWMLGDA</sequence>
<organism evidence="8 9">
    <name type="scientific">Steinernema hermaphroditum</name>
    <dbReference type="NCBI Taxonomy" id="289476"/>
    <lineage>
        <taxon>Eukaryota</taxon>
        <taxon>Metazoa</taxon>
        <taxon>Ecdysozoa</taxon>
        <taxon>Nematoda</taxon>
        <taxon>Chromadorea</taxon>
        <taxon>Rhabditida</taxon>
        <taxon>Tylenchina</taxon>
        <taxon>Panagrolaimomorpha</taxon>
        <taxon>Strongyloidoidea</taxon>
        <taxon>Steinernematidae</taxon>
        <taxon>Steinernema</taxon>
    </lineage>
</organism>
<dbReference type="InterPro" id="IPR001314">
    <property type="entry name" value="Peptidase_S1A"/>
</dbReference>
<evidence type="ECO:0000256" key="3">
    <source>
        <dbReference type="ARBA" id="ARBA00022825"/>
    </source>
</evidence>
<dbReference type="InterPro" id="IPR009003">
    <property type="entry name" value="Peptidase_S1_PA"/>
</dbReference>
<gene>
    <name evidence="8" type="ORF">QR680_001492</name>
</gene>
<keyword evidence="2 5" id="KW-0378">Hydrolase</keyword>
<protein>
    <recommendedName>
        <fullName evidence="7">Peptidase S1 domain-containing protein</fullName>
    </recommendedName>
</protein>
<evidence type="ECO:0000313" key="8">
    <source>
        <dbReference type="EMBL" id="KAK0395930.1"/>
    </source>
</evidence>
<keyword evidence="1 5" id="KW-0645">Protease</keyword>
<dbReference type="PRINTS" id="PR00722">
    <property type="entry name" value="CHYMOTRYPSIN"/>
</dbReference>
<dbReference type="GO" id="GO:0004252">
    <property type="term" value="F:serine-type endopeptidase activity"/>
    <property type="evidence" value="ECO:0007669"/>
    <property type="project" value="InterPro"/>
</dbReference>
<evidence type="ECO:0000256" key="1">
    <source>
        <dbReference type="ARBA" id="ARBA00022670"/>
    </source>
</evidence>
<dbReference type="FunFam" id="2.40.10.10:FF:000003">
    <property type="entry name" value="Transmembrane serine protease 3"/>
    <property type="match status" value="1"/>
</dbReference>
<dbReference type="PROSITE" id="PS50240">
    <property type="entry name" value="TRYPSIN_DOM"/>
    <property type="match status" value="1"/>
</dbReference>
<dbReference type="InterPro" id="IPR001254">
    <property type="entry name" value="Trypsin_dom"/>
</dbReference>
<evidence type="ECO:0000259" key="7">
    <source>
        <dbReference type="PROSITE" id="PS50240"/>
    </source>
</evidence>
<keyword evidence="9" id="KW-1185">Reference proteome</keyword>
<dbReference type="Pfam" id="PF00089">
    <property type="entry name" value="Trypsin"/>
    <property type="match status" value="1"/>
</dbReference>
<keyword evidence="6" id="KW-0732">Signal</keyword>
<evidence type="ECO:0000256" key="2">
    <source>
        <dbReference type="ARBA" id="ARBA00022801"/>
    </source>
</evidence>
<dbReference type="PROSITE" id="PS00134">
    <property type="entry name" value="TRYPSIN_HIS"/>
    <property type="match status" value="1"/>
</dbReference>
<reference evidence="8" key="1">
    <citation type="submission" date="2023-06" db="EMBL/GenBank/DDBJ databases">
        <title>Genomic analysis of the entomopathogenic nematode Steinernema hermaphroditum.</title>
        <authorList>
            <person name="Schwarz E.M."/>
            <person name="Heppert J.K."/>
            <person name="Baniya A."/>
            <person name="Schwartz H.T."/>
            <person name="Tan C.-H."/>
            <person name="Antoshechkin I."/>
            <person name="Sternberg P.W."/>
            <person name="Goodrich-Blair H."/>
            <person name="Dillman A.R."/>
        </authorList>
    </citation>
    <scope>NUCLEOTIDE SEQUENCE</scope>
    <source>
        <strain evidence="8">PS9179</strain>
        <tissue evidence="8">Whole animal</tissue>
    </source>
</reference>
<keyword evidence="4" id="KW-1015">Disulfide bond</keyword>
<dbReference type="AlphaFoldDB" id="A0AA39LG54"/>
<dbReference type="GO" id="GO:0006508">
    <property type="term" value="P:proteolysis"/>
    <property type="evidence" value="ECO:0007669"/>
    <property type="project" value="UniProtKB-KW"/>
</dbReference>
<dbReference type="PANTHER" id="PTHR24252:SF7">
    <property type="entry name" value="HYALIN"/>
    <property type="match status" value="1"/>
</dbReference>
<evidence type="ECO:0000256" key="6">
    <source>
        <dbReference type="SAM" id="SignalP"/>
    </source>
</evidence>
<feature type="domain" description="Peptidase S1" evidence="7">
    <location>
        <begin position="47"/>
        <end position="273"/>
    </location>
</feature>
<dbReference type="InterPro" id="IPR018114">
    <property type="entry name" value="TRYPSIN_HIS"/>
</dbReference>
<dbReference type="Proteomes" id="UP001175271">
    <property type="component" value="Unassembled WGS sequence"/>
</dbReference>
<dbReference type="Gene3D" id="2.40.10.10">
    <property type="entry name" value="Trypsin-like serine proteases"/>
    <property type="match status" value="1"/>
</dbReference>
<name>A0AA39LG54_9BILA</name>
<proteinExistence type="predicted"/>
<evidence type="ECO:0000313" key="9">
    <source>
        <dbReference type="Proteomes" id="UP001175271"/>
    </source>
</evidence>